<evidence type="ECO:0000313" key="4">
    <source>
        <dbReference type="EMBL" id="QGO05734.1"/>
    </source>
</evidence>
<evidence type="ECO:0000313" key="5">
    <source>
        <dbReference type="EMBL" id="QGO06406.1"/>
    </source>
</evidence>
<accession>A0A9Q6LT60</accession>
<organism evidence="3 6">
    <name type="scientific">Piscirickettsia salmonis</name>
    <dbReference type="NCBI Taxonomy" id="1238"/>
    <lineage>
        <taxon>Bacteria</taxon>
        <taxon>Pseudomonadati</taxon>
        <taxon>Pseudomonadota</taxon>
        <taxon>Gammaproteobacteria</taxon>
        <taxon>Thiotrichales</taxon>
        <taxon>Piscirickettsiaceae</taxon>
        <taxon>Piscirickettsia</taxon>
    </lineage>
</organism>
<evidence type="ECO:0000259" key="1">
    <source>
        <dbReference type="Pfam" id="PF01609"/>
    </source>
</evidence>
<dbReference type="GO" id="GO:0006313">
    <property type="term" value="P:DNA transposition"/>
    <property type="evidence" value="ECO:0007669"/>
    <property type="project" value="InterPro"/>
</dbReference>
<protein>
    <submittedName>
        <fullName evidence="3">Transposase</fullName>
    </submittedName>
</protein>
<dbReference type="PANTHER" id="PTHR30007">
    <property type="entry name" value="PHP DOMAIN PROTEIN"/>
    <property type="match status" value="1"/>
</dbReference>
<evidence type="ECO:0000313" key="6">
    <source>
        <dbReference type="Proteomes" id="UP000422232"/>
    </source>
</evidence>
<sequence length="248" mass="28786">MFDATLYLLRTGCSWRHLPKDFPPWKSVYTQYRSWIKCNIFERIHAILRNKLRKLDGKKPTPSAGIADSQSVKITDRGGLHGYDGGKKINGRKRHIITDTSGLLIKAKVTEANLGDRKGLTRLLDSIVGKFHRLKTVYVDMGYNGYKFSNEIKKKFNKIIEVIKRPRKYFWVPSDVTDVASYLESIGYEVVDGFKAQSKRWVVERTFAWIGKYRRLSKDYEYKVNYSESLIYLAMIKNMLGKIIKKGV</sequence>
<reference evidence="3 6" key="1">
    <citation type="submission" date="2019-04" db="EMBL/GenBank/DDBJ databases">
        <title>Complete genome sequencing of Piscirickettsia salmonis strain Psal-009.</title>
        <authorList>
            <person name="Schober I."/>
            <person name="Bunk B."/>
            <person name="Sproer C."/>
            <person name="Carril G.P."/>
            <person name="Riedel T."/>
            <person name="Flores-Herrera P.A."/>
            <person name="Nourdin-Galindo G."/>
            <person name="Marshall S.H."/>
            <person name="Overmann J."/>
        </authorList>
    </citation>
    <scope>NUCLEOTIDE SEQUENCE [LARGE SCALE GENOMIC DNA]</scope>
    <source>
        <strain evidence="3 6">Psal-009</strain>
    </source>
</reference>
<gene>
    <name evidence="3" type="ORF">Psal009_01490</name>
    <name evidence="4" type="ORF">Psal009_01630</name>
    <name evidence="5" type="ORF">Psal009_02321</name>
</gene>
<dbReference type="Pfam" id="PF13340">
    <property type="entry name" value="DUF4096"/>
    <property type="match status" value="1"/>
</dbReference>
<evidence type="ECO:0000313" key="3">
    <source>
        <dbReference type="EMBL" id="QGO05598.1"/>
    </source>
</evidence>
<proteinExistence type="predicted"/>
<dbReference type="PANTHER" id="PTHR30007:SF0">
    <property type="entry name" value="TRANSPOSASE"/>
    <property type="match status" value="1"/>
</dbReference>
<dbReference type="Pfam" id="PF01609">
    <property type="entry name" value="DDE_Tnp_1"/>
    <property type="match status" value="1"/>
</dbReference>
<dbReference type="AlphaFoldDB" id="A0A9Q6LT60"/>
<feature type="domain" description="Insertion element IS402-like" evidence="2">
    <location>
        <begin position="1"/>
        <end position="45"/>
    </location>
</feature>
<evidence type="ECO:0000259" key="2">
    <source>
        <dbReference type="Pfam" id="PF13340"/>
    </source>
</evidence>
<feature type="domain" description="Transposase IS4-like" evidence="1">
    <location>
        <begin position="61"/>
        <end position="236"/>
    </location>
</feature>
<dbReference type="EMBL" id="CP038908">
    <property type="protein sequence ID" value="QGO06406.1"/>
    <property type="molecule type" value="Genomic_DNA"/>
</dbReference>
<dbReference type="Proteomes" id="UP000422232">
    <property type="component" value="Chromosome"/>
</dbReference>
<keyword evidence="6" id="KW-1185">Reference proteome</keyword>
<dbReference type="InterPro" id="IPR025161">
    <property type="entry name" value="IS402-like_dom"/>
</dbReference>
<dbReference type="InterPro" id="IPR002559">
    <property type="entry name" value="Transposase_11"/>
</dbReference>
<dbReference type="GO" id="GO:0004803">
    <property type="term" value="F:transposase activity"/>
    <property type="evidence" value="ECO:0007669"/>
    <property type="project" value="InterPro"/>
</dbReference>
<dbReference type="GO" id="GO:0003677">
    <property type="term" value="F:DNA binding"/>
    <property type="evidence" value="ECO:0007669"/>
    <property type="project" value="InterPro"/>
</dbReference>
<dbReference type="EMBL" id="CP038908">
    <property type="protein sequence ID" value="QGO05598.1"/>
    <property type="molecule type" value="Genomic_DNA"/>
</dbReference>
<dbReference type="EMBL" id="CP038908">
    <property type="protein sequence ID" value="QGO05734.1"/>
    <property type="molecule type" value="Genomic_DNA"/>
</dbReference>
<name>A0A9Q6LT60_PISSA</name>
<dbReference type="NCBIfam" id="NF033580">
    <property type="entry name" value="transpos_IS5_3"/>
    <property type="match status" value="1"/>
</dbReference>